<evidence type="ECO:0000313" key="6">
    <source>
        <dbReference type="RefSeq" id="XP_030626768.1"/>
    </source>
</evidence>
<dbReference type="InterPro" id="IPR007858">
    <property type="entry name" value="Dpy-30_motif"/>
</dbReference>
<accession>A0A6J2V4S0</accession>
<dbReference type="GO" id="GO:0006139">
    <property type="term" value="P:nucleobase-containing compound metabolic process"/>
    <property type="evidence" value="ECO:0007669"/>
    <property type="project" value="InterPro"/>
</dbReference>
<dbReference type="Gene3D" id="1.20.890.10">
    <property type="entry name" value="cAMP-dependent protein kinase regulatory subunit, dimerization-anchoring domain"/>
    <property type="match status" value="1"/>
</dbReference>
<evidence type="ECO:0000313" key="5">
    <source>
        <dbReference type="Proteomes" id="UP000504632"/>
    </source>
</evidence>
<reference evidence="6" key="1">
    <citation type="submission" date="2025-08" db="UniProtKB">
        <authorList>
            <consortium name="RefSeq"/>
        </authorList>
    </citation>
    <scope>IDENTIFICATION</scope>
</reference>
<dbReference type="Proteomes" id="UP000504632">
    <property type="component" value="Chromosome 4"/>
</dbReference>
<keyword evidence="4" id="KW-0175">Coiled coil</keyword>
<keyword evidence="3 6" id="KW-0418">Kinase</keyword>
<name>A0A6J2V4S0_CHACN</name>
<feature type="coiled-coil region" evidence="4">
    <location>
        <begin position="591"/>
        <end position="623"/>
    </location>
</feature>
<dbReference type="PANTHER" id="PTHR23359">
    <property type="entry name" value="NUCLEOTIDE KINASE"/>
    <property type="match status" value="1"/>
</dbReference>
<evidence type="ECO:0000256" key="4">
    <source>
        <dbReference type="SAM" id="Coils"/>
    </source>
</evidence>
<dbReference type="GO" id="GO:0019205">
    <property type="term" value="F:nucleobase-containing compound kinase activity"/>
    <property type="evidence" value="ECO:0007669"/>
    <property type="project" value="InterPro"/>
</dbReference>
<dbReference type="Gene3D" id="3.40.50.720">
    <property type="entry name" value="NAD(P)-binding Rossmann-like Domain"/>
    <property type="match status" value="1"/>
</dbReference>
<dbReference type="OrthoDB" id="10262413at2759"/>
<dbReference type="CDD" id="cd01428">
    <property type="entry name" value="ADK"/>
    <property type="match status" value="1"/>
</dbReference>
<dbReference type="InParanoid" id="A0A6J2V4S0"/>
<dbReference type="RefSeq" id="XP_030626768.1">
    <property type="nucleotide sequence ID" value="XM_030770908.1"/>
</dbReference>
<dbReference type="SUPFAM" id="SSF51735">
    <property type="entry name" value="NAD(P)-binding Rossmann-fold domains"/>
    <property type="match status" value="1"/>
</dbReference>
<evidence type="ECO:0000256" key="3">
    <source>
        <dbReference type="ARBA" id="ARBA00022777"/>
    </source>
</evidence>
<sequence>MTEEEHGKPRPKRVFINDIDSYSSKHIAKFLSTCIVGKSLEDVEEEDEDENVPQDESTPKDETFQIVGTISSKDGTKQSFAVEQYSSSNRDELLQHLMQCEVIVYNITERADVVDEACWAVSALHSEIEHFPSPKTFILVSTLMTWAMSKPADPDDPEIPLTEDNYKRKLPHPNFREHSSTEKLVLKLGRTKKSKLTTYVVATGLQYGMGEDIFHYFFKASWLGEMSTIPIFGPGTNFVPTIHVNDLAGIVQNIIDHKPKTRYFIAVDDSKNTLEDIVKTIAYVLGPGKTKRVPREEGYLSKALTKMDLYFLNINLRIESVFLKEVFNLHLVCETGIVENIHYVVDEYKQVRQLLPIKICLLGPPAVGKTSVAERLCKHYKLHHIKVKEAIDEKIKSLEEILQTVERSDENEEALQGAQDLLESLRDNLNQNGGRLDDHLVFSIIREKLNSRPCNNQGFVLDGYPETYAQAKGLFYNGDMDDKVNSYDRKIIPEYVFSLNATYEFLKQRAQNLPESKANELHYTQDEFLQRLAKFREANTEDETVLNYFDELEIHPEHIEMDSVKDEENHAVIEKIKQIVGKPMNYGLTPEEQEEEDRRIAEERRQQVLCEAAERELREAEEVARMAPLLEEWRRTVTEVKKQEHEMLEIRSIPLRNYLMKFVIPTLSQGMIECCKARPNDPVDFLAEYLLRNNSEDD</sequence>
<organism evidence="5 6">
    <name type="scientific">Chanos chanos</name>
    <name type="common">Milkfish</name>
    <name type="synonym">Mugil chanos</name>
    <dbReference type="NCBI Taxonomy" id="29144"/>
    <lineage>
        <taxon>Eukaryota</taxon>
        <taxon>Metazoa</taxon>
        <taxon>Chordata</taxon>
        <taxon>Craniata</taxon>
        <taxon>Vertebrata</taxon>
        <taxon>Euteleostomi</taxon>
        <taxon>Actinopterygii</taxon>
        <taxon>Neopterygii</taxon>
        <taxon>Teleostei</taxon>
        <taxon>Ostariophysi</taxon>
        <taxon>Gonorynchiformes</taxon>
        <taxon>Chanidae</taxon>
        <taxon>Chanos</taxon>
    </lineage>
</organism>
<dbReference type="CTD" id="402854"/>
<evidence type="ECO:0000256" key="2">
    <source>
        <dbReference type="ARBA" id="ARBA00022741"/>
    </source>
</evidence>
<dbReference type="Pfam" id="PF00406">
    <property type="entry name" value="ADK"/>
    <property type="match status" value="1"/>
</dbReference>
<proteinExistence type="predicted"/>
<keyword evidence="2" id="KW-0547">Nucleotide-binding</keyword>
<keyword evidence="5" id="KW-1185">Reference proteome</keyword>
<dbReference type="InterPro" id="IPR036291">
    <property type="entry name" value="NAD(P)-bd_dom_sf"/>
</dbReference>
<dbReference type="CDD" id="cd22967">
    <property type="entry name" value="DD_AK7"/>
    <property type="match status" value="1"/>
</dbReference>
<dbReference type="GO" id="GO:0005524">
    <property type="term" value="F:ATP binding"/>
    <property type="evidence" value="ECO:0007669"/>
    <property type="project" value="InterPro"/>
</dbReference>
<feature type="coiled-coil region" evidence="4">
    <location>
        <begin position="388"/>
        <end position="428"/>
    </location>
</feature>
<evidence type="ECO:0000256" key="1">
    <source>
        <dbReference type="ARBA" id="ARBA00022679"/>
    </source>
</evidence>
<dbReference type="Gene3D" id="3.40.50.300">
    <property type="entry name" value="P-loop containing nucleotide triphosphate hydrolases"/>
    <property type="match status" value="1"/>
</dbReference>
<dbReference type="InterPro" id="IPR027417">
    <property type="entry name" value="P-loop_NTPase"/>
</dbReference>
<dbReference type="InterPro" id="IPR000850">
    <property type="entry name" value="Adenylat/UMP-CMP_kin"/>
</dbReference>
<dbReference type="SUPFAM" id="SSF52540">
    <property type="entry name" value="P-loop containing nucleoside triphosphate hydrolases"/>
    <property type="match status" value="1"/>
</dbReference>
<keyword evidence="1" id="KW-0808">Transferase</keyword>
<dbReference type="InterPro" id="IPR047499">
    <property type="entry name" value="DD_AK7"/>
</dbReference>
<dbReference type="AlphaFoldDB" id="A0A6J2V4S0"/>
<protein>
    <submittedName>
        <fullName evidence="6">Adenylate kinase 7a</fullName>
    </submittedName>
</protein>
<gene>
    <name evidence="6" type="primary">ak7a</name>
</gene>
<dbReference type="GeneID" id="115809308"/>
<dbReference type="Pfam" id="PF05186">
    <property type="entry name" value="Dpy-30"/>
    <property type="match status" value="1"/>
</dbReference>